<evidence type="ECO:0000313" key="5">
    <source>
        <dbReference type="Proteomes" id="UP000307378"/>
    </source>
</evidence>
<comment type="caution">
    <text evidence="4">The sequence shown here is derived from an EMBL/GenBank/DDBJ whole genome shotgun (WGS) entry which is preliminary data.</text>
</comment>
<dbReference type="InterPro" id="IPR050832">
    <property type="entry name" value="Bact_Acetyltransf"/>
</dbReference>
<feature type="domain" description="N-acetyltransferase" evidence="3">
    <location>
        <begin position="2"/>
        <end position="158"/>
    </location>
</feature>
<dbReference type="Gene3D" id="3.40.630.30">
    <property type="match status" value="1"/>
</dbReference>
<reference evidence="4 5" key="1">
    <citation type="submission" date="2019-04" db="EMBL/GenBank/DDBJ databases">
        <title>genome sequence of strain W3.</title>
        <authorList>
            <person name="Gao J."/>
            <person name="Sun J."/>
        </authorList>
    </citation>
    <scope>NUCLEOTIDE SEQUENCE [LARGE SCALE GENOMIC DNA]</scope>
    <source>
        <strain evidence="4 5">W3</strain>
    </source>
</reference>
<sequence length="169" mass="18510">MVTIRKAHQDDAELLTEIGMRAWRKAMASVGEAAEMAANARDAFAAFTQEGWITITVIEKSGNVVGWAAREDMDETITDFWIDPDHEGQGFGTALLNAVEEGLKSQGFSVARLQTHAMNEDALKFFEKNGYAVNWLTVTYNPKLDRDVQSVGLSKSLSEAGGAGYGQEF</sequence>
<dbReference type="AlphaFoldDB" id="A0A4S8PPX2"/>
<dbReference type="Proteomes" id="UP000307378">
    <property type="component" value="Unassembled WGS sequence"/>
</dbReference>
<protein>
    <submittedName>
        <fullName evidence="4">GNAT family N-acetyltransferase</fullName>
    </submittedName>
</protein>
<dbReference type="InterPro" id="IPR000182">
    <property type="entry name" value="GNAT_dom"/>
</dbReference>
<dbReference type="InterPro" id="IPR016181">
    <property type="entry name" value="Acyl_CoA_acyltransferase"/>
</dbReference>
<gene>
    <name evidence="4" type="ORF">FAA86_18180</name>
</gene>
<dbReference type="PANTHER" id="PTHR43877:SF2">
    <property type="entry name" value="AMINOALKYLPHOSPHONATE N-ACETYLTRANSFERASE-RELATED"/>
    <property type="match status" value="1"/>
</dbReference>
<evidence type="ECO:0000259" key="3">
    <source>
        <dbReference type="PROSITE" id="PS51186"/>
    </source>
</evidence>
<proteinExistence type="predicted"/>
<evidence type="ECO:0000313" key="4">
    <source>
        <dbReference type="EMBL" id="THV33120.1"/>
    </source>
</evidence>
<dbReference type="CDD" id="cd04301">
    <property type="entry name" value="NAT_SF"/>
    <property type="match status" value="1"/>
</dbReference>
<dbReference type="SUPFAM" id="SSF55729">
    <property type="entry name" value="Acyl-CoA N-acyltransferases (Nat)"/>
    <property type="match status" value="1"/>
</dbReference>
<accession>A0A4S8PPX2</accession>
<keyword evidence="1 4" id="KW-0808">Transferase</keyword>
<evidence type="ECO:0000256" key="2">
    <source>
        <dbReference type="ARBA" id="ARBA00023315"/>
    </source>
</evidence>
<organism evidence="4 5">
    <name type="scientific">Rhizobium rosettiformans W3</name>
    <dbReference type="NCBI Taxonomy" id="538378"/>
    <lineage>
        <taxon>Bacteria</taxon>
        <taxon>Pseudomonadati</taxon>
        <taxon>Pseudomonadota</taxon>
        <taxon>Alphaproteobacteria</taxon>
        <taxon>Hyphomicrobiales</taxon>
        <taxon>Rhizobiaceae</taxon>
        <taxon>Rhizobium/Agrobacterium group</taxon>
        <taxon>Rhizobium</taxon>
    </lineage>
</organism>
<evidence type="ECO:0000256" key="1">
    <source>
        <dbReference type="ARBA" id="ARBA00022679"/>
    </source>
</evidence>
<dbReference type="PROSITE" id="PS51186">
    <property type="entry name" value="GNAT"/>
    <property type="match status" value="1"/>
</dbReference>
<dbReference type="RefSeq" id="WP_136542549.1">
    <property type="nucleotide sequence ID" value="NZ_STGU01000011.1"/>
</dbReference>
<keyword evidence="2" id="KW-0012">Acyltransferase</keyword>
<dbReference type="GO" id="GO:0016747">
    <property type="term" value="F:acyltransferase activity, transferring groups other than amino-acyl groups"/>
    <property type="evidence" value="ECO:0007669"/>
    <property type="project" value="InterPro"/>
</dbReference>
<name>A0A4S8PPX2_9HYPH</name>
<dbReference type="EMBL" id="STGU01000011">
    <property type="protein sequence ID" value="THV33120.1"/>
    <property type="molecule type" value="Genomic_DNA"/>
</dbReference>
<dbReference type="PANTHER" id="PTHR43877">
    <property type="entry name" value="AMINOALKYLPHOSPHONATE N-ACETYLTRANSFERASE-RELATED-RELATED"/>
    <property type="match status" value="1"/>
</dbReference>
<dbReference type="Pfam" id="PF00583">
    <property type="entry name" value="Acetyltransf_1"/>
    <property type="match status" value="1"/>
</dbReference>